<organism evidence="1 2">
    <name type="scientific">Streptomyces albospinus</name>
    <dbReference type="NCBI Taxonomy" id="285515"/>
    <lineage>
        <taxon>Bacteria</taxon>
        <taxon>Bacillati</taxon>
        <taxon>Actinomycetota</taxon>
        <taxon>Actinomycetes</taxon>
        <taxon>Kitasatosporales</taxon>
        <taxon>Streptomycetaceae</taxon>
        <taxon>Streptomyces</taxon>
    </lineage>
</organism>
<comment type="caution">
    <text evidence="1">The sequence shown here is derived from an EMBL/GenBank/DDBJ whole genome shotgun (WGS) entry which is preliminary data.</text>
</comment>
<name>A0ABQ2VGZ8_9ACTN</name>
<evidence type="ECO:0000313" key="1">
    <source>
        <dbReference type="EMBL" id="GGU83047.1"/>
    </source>
</evidence>
<dbReference type="EMBL" id="BMRP01000023">
    <property type="protein sequence ID" value="GGU83047.1"/>
    <property type="molecule type" value="Genomic_DNA"/>
</dbReference>
<keyword evidence="2" id="KW-1185">Reference proteome</keyword>
<reference evidence="2" key="1">
    <citation type="journal article" date="2019" name="Int. J. Syst. Evol. Microbiol.">
        <title>The Global Catalogue of Microorganisms (GCM) 10K type strain sequencing project: providing services to taxonomists for standard genome sequencing and annotation.</title>
        <authorList>
            <consortium name="The Broad Institute Genomics Platform"/>
            <consortium name="The Broad Institute Genome Sequencing Center for Infectious Disease"/>
            <person name="Wu L."/>
            <person name="Ma J."/>
        </authorList>
    </citation>
    <scope>NUCLEOTIDE SEQUENCE [LARGE SCALE GENOMIC DNA]</scope>
    <source>
        <strain evidence="2">JCM 3399</strain>
    </source>
</reference>
<evidence type="ECO:0000313" key="2">
    <source>
        <dbReference type="Proteomes" id="UP000654471"/>
    </source>
</evidence>
<protein>
    <submittedName>
        <fullName evidence="1">Uncharacterized protein</fullName>
    </submittedName>
</protein>
<dbReference type="Proteomes" id="UP000654471">
    <property type="component" value="Unassembled WGS sequence"/>
</dbReference>
<proteinExistence type="predicted"/>
<sequence>MCRRLHEALRGAGFNAEPPLVATVSTTRGVMVDKIVPPLLLLHQAERLCTILEADRR</sequence>
<gene>
    <name evidence="1" type="ORF">GCM10010211_56260</name>
</gene>
<accession>A0ABQ2VGZ8</accession>